<feature type="non-terminal residue" evidence="2">
    <location>
        <position position="1"/>
    </location>
</feature>
<accession>A0A0A9WJ46</accession>
<proteinExistence type="predicted"/>
<evidence type="ECO:0000256" key="1">
    <source>
        <dbReference type="SAM" id="MobiDB-lite"/>
    </source>
</evidence>
<feature type="compositionally biased region" description="Basic residues" evidence="1">
    <location>
        <begin position="114"/>
        <end position="124"/>
    </location>
</feature>
<dbReference type="AlphaFoldDB" id="A0A0A9WJ46"/>
<feature type="compositionally biased region" description="Polar residues" evidence="1">
    <location>
        <begin position="68"/>
        <end position="88"/>
    </location>
</feature>
<gene>
    <name evidence="2" type="ORF">CM83_104392</name>
</gene>
<organism evidence="2">
    <name type="scientific">Lygus hesperus</name>
    <name type="common">Western plant bug</name>
    <dbReference type="NCBI Taxonomy" id="30085"/>
    <lineage>
        <taxon>Eukaryota</taxon>
        <taxon>Metazoa</taxon>
        <taxon>Ecdysozoa</taxon>
        <taxon>Arthropoda</taxon>
        <taxon>Hexapoda</taxon>
        <taxon>Insecta</taxon>
        <taxon>Pterygota</taxon>
        <taxon>Neoptera</taxon>
        <taxon>Paraneoptera</taxon>
        <taxon>Hemiptera</taxon>
        <taxon>Heteroptera</taxon>
        <taxon>Panheteroptera</taxon>
        <taxon>Cimicomorpha</taxon>
        <taxon>Miridae</taxon>
        <taxon>Mirini</taxon>
        <taxon>Lygus</taxon>
    </lineage>
</organism>
<feature type="compositionally biased region" description="Basic and acidic residues" evidence="1">
    <location>
        <begin position="1"/>
        <end position="10"/>
    </location>
</feature>
<reference evidence="2" key="1">
    <citation type="journal article" date="2014" name="PLoS ONE">
        <title>Transcriptome-Based Identification of ABC Transporters in the Western Tarnished Plant Bug Lygus hesperus.</title>
        <authorList>
            <person name="Hull J.J."/>
            <person name="Chaney K."/>
            <person name="Geib S.M."/>
            <person name="Fabrick J.A."/>
            <person name="Brent C.S."/>
            <person name="Walsh D."/>
            <person name="Lavine L.C."/>
        </authorList>
    </citation>
    <scope>NUCLEOTIDE SEQUENCE</scope>
</reference>
<protein>
    <submittedName>
        <fullName evidence="2">Uncharacterized protein</fullName>
    </submittedName>
</protein>
<evidence type="ECO:0000313" key="2">
    <source>
        <dbReference type="EMBL" id="JAG07431.1"/>
    </source>
</evidence>
<name>A0A0A9WJ46_LYGHE</name>
<sequence>ETDGDGHRETGTGQGTETGAEGSEPELQHTAPTAPVREPEGHSNSPQRSHRPYPLPAGHPLARKISTPGGSPQQRPLDSNSGGPQSGKSMKKYRPELHGSSKRKPGRPPEEWQRRKKGGRGRGR</sequence>
<feature type="region of interest" description="Disordered" evidence="1">
    <location>
        <begin position="1"/>
        <end position="124"/>
    </location>
</feature>
<dbReference type="EMBL" id="GBHO01036173">
    <property type="protein sequence ID" value="JAG07431.1"/>
    <property type="molecule type" value="Transcribed_RNA"/>
</dbReference>
<reference evidence="2" key="2">
    <citation type="submission" date="2014-07" db="EMBL/GenBank/DDBJ databases">
        <authorList>
            <person name="Hull J."/>
        </authorList>
    </citation>
    <scope>NUCLEOTIDE SEQUENCE</scope>
</reference>